<feature type="region of interest" description="Disordered" evidence="1">
    <location>
        <begin position="49"/>
        <end position="94"/>
    </location>
</feature>
<sequence>MDIPDELLCVFSAEVTEQQDSYRIEVPKNEVEVGDVTTDDVYRVALLASASNADTTSSTGSATQSSRSSDRGGPEPPVESGEQRTVDIEDIGEQGDGIARIERGYVVIVPDAEKGERVTIEIDDVTETVAFAEVVDRKEYYE</sequence>
<name>A0A1I6TP14_9EURY</name>
<dbReference type="PROSITE" id="PS50926">
    <property type="entry name" value="TRAM"/>
    <property type="match status" value="1"/>
</dbReference>
<evidence type="ECO:0000259" key="2">
    <source>
        <dbReference type="PROSITE" id="PS50926"/>
    </source>
</evidence>
<dbReference type="Proteomes" id="UP000199199">
    <property type="component" value="Unassembled WGS sequence"/>
</dbReference>
<dbReference type="RefSeq" id="WP_092906058.1">
    <property type="nucleotide sequence ID" value="NZ_FOZS01000003.1"/>
</dbReference>
<evidence type="ECO:0000313" key="4">
    <source>
        <dbReference type="Proteomes" id="UP000199199"/>
    </source>
</evidence>
<keyword evidence="4" id="KW-1185">Reference proteome</keyword>
<dbReference type="InterPro" id="IPR012340">
    <property type="entry name" value="NA-bd_OB-fold"/>
</dbReference>
<dbReference type="SUPFAM" id="SSF50249">
    <property type="entry name" value="Nucleic acid-binding proteins"/>
    <property type="match status" value="1"/>
</dbReference>
<organism evidence="3 4">
    <name type="scientific">Halostagnicola kamekurae</name>
    <dbReference type="NCBI Taxonomy" id="619731"/>
    <lineage>
        <taxon>Archaea</taxon>
        <taxon>Methanobacteriati</taxon>
        <taxon>Methanobacteriota</taxon>
        <taxon>Stenosarchaea group</taxon>
        <taxon>Halobacteria</taxon>
        <taxon>Halobacteriales</taxon>
        <taxon>Natrialbaceae</taxon>
        <taxon>Halostagnicola</taxon>
    </lineage>
</organism>
<protein>
    <submittedName>
        <fullName evidence="3">Predicted RNA-binding protein, contains TRAM domain</fullName>
    </submittedName>
</protein>
<dbReference type="OrthoDB" id="28569at2157"/>
<evidence type="ECO:0000313" key="3">
    <source>
        <dbReference type="EMBL" id="SFS90963.1"/>
    </source>
</evidence>
<accession>A0A1I6TP14</accession>
<dbReference type="InterPro" id="IPR002792">
    <property type="entry name" value="TRAM_dom"/>
</dbReference>
<proteinExistence type="predicted"/>
<dbReference type="AlphaFoldDB" id="A0A1I6TP14"/>
<dbReference type="EMBL" id="FOZS01000003">
    <property type="protein sequence ID" value="SFS90963.1"/>
    <property type="molecule type" value="Genomic_DNA"/>
</dbReference>
<feature type="domain" description="TRAM" evidence="2">
    <location>
        <begin position="77"/>
        <end position="136"/>
    </location>
</feature>
<reference evidence="4" key="1">
    <citation type="submission" date="2016-10" db="EMBL/GenBank/DDBJ databases">
        <authorList>
            <person name="Varghese N."/>
            <person name="Submissions S."/>
        </authorList>
    </citation>
    <scope>NUCLEOTIDE SEQUENCE [LARGE SCALE GENOMIC DNA]</scope>
    <source>
        <strain evidence="4">DSM 22427</strain>
    </source>
</reference>
<dbReference type="Pfam" id="PF01938">
    <property type="entry name" value="TRAM"/>
    <property type="match status" value="1"/>
</dbReference>
<dbReference type="Gene3D" id="2.40.50.140">
    <property type="entry name" value="Nucleic acid-binding proteins"/>
    <property type="match status" value="1"/>
</dbReference>
<feature type="compositionally biased region" description="Low complexity" evidence="1">
    <location>
        <begin position="49"/>
        <end position="67"/>
    </location>
</feature>
<evidence type="ECO:0000256" key="1">
    <source>
        <dbReference type="SAM" id="MobiDB-lite"/>
    </source>
</evidence>
<gene>
    <name evidence="3" type="ORF">SAMN04488556_3281</name>
</gene>